<sequence>MIKITSRKIDLYIVFKKFILAFSKEKIEEIFTTIKKENKNISQEFIIKFNILCNSETKFNNFVNLVNYLLENEVQMNNLENKLKNLVENVKNFRSKNFNENEQSSKILKEITLIAQFSTYNGVEVKVANEAFDDILKEMEEMEEFQLVVKFLRILIFCATIKHSFLKTKRKISIQFCVNYVLPKARDVLYSVGLGFNFGEFQIKKMQSIDRVETGSKLKVSDWLVPEKVVERKKKANWKPNLEVINEE</sequence>
<organism evidence="1 2">
    <name type="scientific">Meloidogyne enterolobii</name>
    <name type="common">Root-knot nematode worm</name>
    <name type="synonym">Meloidogyne mayaguensis</name>
    <dbReference type="NCBI Taxonomy" id="390850"/>
    <lineage>
        <taxon>Eukaryota</taxon>
        <taxon>Metazoa</taxon>
        <taxon>Ecdysozoa</taxon>
        <taxon>Nematoda</taxon>
        <taxon>Chromadorea</taxon>
        <taxon>Rhabditida</taxon>
        <taxon>Tylenchina</taxon>
        <taxon>Tylenchomorpha</taxon>
        <taxon>Tylenchoidea</taxon>
        <taxon>Meloidogynidae</taxon>
        <taxon>Meloidogyninae</taxon>
        <taxon>Meloidogyne</taxon>
    </lineage>
</organism>
<dbReference type="Proteomes" id="UP001497535">
    <property type="component" value="Unassembled WGS sequence"/>
</dbReference>
<keyword evidence="2" id="KW-1185">Reference proteome</keyword>
<accession>A0ACB1AWE4</accession>
<protein>
    <submittedName>
        <fullName evidence="1">Uncharacterized protein</fullName>
    </submittedName>
</protein>
<gene>
    <name evidence="1" type="ORF">MENTE1834_LOCUS43102</name>
</gene>
<evidence type="ECO:0000313" key="2">
    <source>
        <dbReference type="Proteomes" id="UP001497535"/>
    </source>
</evidence>
<proteinExistence type="predicted"/>
<comment type="caution">
    <text evidence="1">The sequence shown here is derived from an EMBL/GenBank/DDBJ whole genome shotgun (WGS) entry which is preliminary data.</text>
</comment>
<name>A0ACB1AWE4_MELEN</name>
<dbReference type="EMBL" id="CAVMJV010000118">
    <property type="protein sequence ID" value="CAK5104890.1"/>
    <property type="molecule type" value="Genomic_DNA"/>
</dbReference>
<evidence type="ECO:0000313" key="1">
    <source>
        <dbReference type="EMBL" id="CAK5104890.1"/>
    </source>
</evidence>
<reference evidence="1" key="1">
    <citation type="submission" date="2023-11" db="EMBL/GenBank/DDBJ databases">
        <authorList>
            <person name="Poullet M."/>
        </authorList>
    </citation>
    <scope>NUCLEOTIDE SEQUENCE</scope>
    <source>
        <strain evidence="1">E1834</strain>
    </source>
</reference>